<proteinExistence type="inferred from homology"/>
<dbReference type="Gene3D" id="3.90.1530.30">
    <property type="match status" value="1"/>
</dbReference>
<dbReference type="GO" id="GO:0007059">
    <property type="term" value="P:chromosome segregation"/>
    <property type="evidence" value="ECO:0007669"/>
    <property type="project" value="TreeGrafter"/>
</dbReference>
<accession>A0A399EWD8</accession>
<name>A0A399EWD8_9DEIN</name>
<reference evidence="4 5" key="1">
    <citation type="submission" date="2018-08" db="EMBL/GenBank/DDBJ databases">
        <title>Meiothermus roseus NBRC 110900 genome sequencing project.</title>
        <authorList>
            <person name="Da Costa M.S."/>
            <person name="Albuquerque L."/>
            <person name="Raposo P."/>
            <person name="Froufe H.J.C."/>
            <person name="Barroso C.S."/>
            <person name="Egas C."/>
        </authorList>
    </citation>
    <scope>NUCLEOTIDE SEQUENCE [LARGE SCALE GENOMIC DNA]</scope>
    <source>
        <strain evidence="4 5">NBRC 110900</strain>
    </source>
</reference>
<dbReference type="GO" id="GO:0003677">
    <property type="term" value="F:DNA binding"/>
    <property type="evidence" value="ECO:0007669"/>
    <property type="project" value="InterPro"/>
</dbReference>
<comment type="similarity">
    <text evidence="1">Belongs to the ParB family.</text>
</comment>
<dbReference type="SUPFAM" id="SSF109709">
    <property type="entry name" value="KorB DNA-binding domain-like"/>
    <property type="match status" value="1"/>
</dbReference>
<evidence type="ECO:0000256" key="2">
    <source>
        <dbReference type="SAM" id="MobiDB-lite"/>
    </source>
</evidence>
<dbReference type="Proteomes" id="UP000265341">
    <property type="component" value="Unassembled WGS sequence"/>
</dbReference>
<protein>
    <submittedName>
        <fullName evidence="4">Chromosome-partitioning protein Spo0J</fullName>
    </submittedName>
</protein>
<dbReference type="Pfam" id="PF02195">
    <property type="entry name" value="ParB_N"/>
    <property type="match status" value="1"/>
</dbReference>
<gene>
    <name evidence="4" type="primary">spo0C_1</name>
    <name evidence="4" type="ORF">Mrose_01561</name>
</gene>
<keyword evidence="5" id="KW-1185">Reference proteome</keyword>
<sequence>MLQPLLVRFVAEGQYQIIAGERRYRAAQMAGLTEVPVVEVDVDEATARQLALVENLQREDLNPYEETLSILALLEMKLGKGREEVVSLLHRMQNEAKGKVTRNISGSSEAQAVENTFQTLGRLSWESFVRTRLPLLNLPDDLKEALEEGAIPYTAALELKKIKCPGTTTPPSPRDSTRNPSPTAGSAPSKQTSFPLPTASAPV</sequence>
<dbReference type="InterPro" id="IPR003115">
    <property type="entry name" value="ParB_N"/>
</dbReference>
<dbReference type="AlphaFoldDB" id="A0A399EWD8"/>
<dbReference type="GO" id="GO:0005694">
    <property type="term" value="C:chromosome"/>
    <property type="evidence" value="ECO:0007669"/>
    <property type="project" value="TreeGrafter"/>
</dbReference>
<dbReference type="SUPFAM" id="SSF110849">
    <property type="entry name" value="ParB/Sulfiredoxin"/>
    <property type="match status" value="1"/>
</dbReference>
<dbReference type="SMART" id="SM00470">
    <property type="entry name" value="ParB"/>
    <property type="match status" value="1"/>
</dbReference>
<evidence type="ECO:0000259" key="3">
    <source>
        <dbReference type="SMART" id="SM00470"/>
    </source>
</evidence>
<dbReference type="PANTHER" id="PTHR33375">
    <property type="entry name" value="CHROMOSOME-PARTITIONING PROTEIN PARB-RELATED"/>
    <property type="match status" value="1"/>
</dbReference>
<feature type="domain" description="ParB-like N-terminal" evidence="3">
    <location>
        <begin position="1"/>
        <end position="56"/>
    </location>
</feature>
<dbReference type="PANTHER" id="PTHR33375:SF7">
    <property type="entry name" value="CHROMOSOME 2-PARTITIONING PROTEIN PARB-RELATED"/>
    <property type="match status" value="1"/>
</dbReference>
<dbReference type="InterPro" id="IPR050336">
    <property type="entry name" value="Chromosome_partition/occlusion"/>
</dbReference>
<dbReference type="EMBL" id="QWLA01000025">
    <property type="protein sequence ID" value="RIH86852.1"/>
    <property type="molecule type" value="Genomic_DNA"/>
</dbReference>
<dbReference type="InterPro" id="IPR004437">
    <property type="entry name" value="ParB/RepB/Spo0J"/>
</dbReference>
<feature type="region of interest" description="Disordered" evidence="2">
    <location>
        <begin position="162"/>
        <end position="203"/>
    </location>
</feature>
<organism evidence="4 5">
    <name type="scientific">Calidithermus roseus</name>
    <dbReference type="NCBI Taxonomy" id="1644118"/>
    <lineage>
        <taxon>Bacteria</taxon>
        <taxon>Thermotogati</taxon>
        <taxon>Deinococcota</taxon>
        <taxon>Deinococci</taxon>
        <taxon>Thermales</taxon>
        <taxon>Thermaceae</taxon>
        <taxon>Calidithermus</taxon>
    </lineage>
</organism>
<dbReference type="InterPro" id="IPR036086">
    <property type="entry name" value="ParB/Sulfiredoxin_sf"/>
</dbReference>
<dbReference type="NCBIfam" id="TIGR00180">
    <property type="entry name" value="parB_part"/>
    <property type="match status" value="1"/>
</dbReference>
<evidence type="ECO:0000313" key="4">
    <source>
        <dbReference type="EMBL" id="RIH86852.1"/>
    </source>
</evidence>
<dbReference type="Gene3D" id="1.10.10.2830">
    <property type="match status" value="1"/>
</dbReference>
<evidence type="ECO:0000313" key="5">
    <source>
        <dbReference type="Proteomes" id="UP000265341"/>
    </source>
</evidence>
<evidence type="ECO:0000256" key="1">
    <source>
        <dbReference type="ARBA" id="ARBA00006295"/>
    </source>
</evidence>
<comment type="caution">
    <text evidence="4">The sequence shown here is derived from an EMBL/GenBank/DDBJ whole genome shotgun (WGS) entry which is preliminary data.</text>
</comment>
<feature type="compositionally biased region" description="Polar residues" evidence="2">
    <location>
        <begin position="184"/>
        <end position="195"/>
    </location>
</feature>